<protein>
    <submittedName>
        <fullName evidence="2">DUF427 domain-containing protein</fullName>
    </submittedName>
</protein>
<evidence type="ECO:0000313" key="2">
    <source>
        <dbReference type="EMBL" id="MRH77577.1"/>
    </source>
</evidence>
<gene>
    <name evidence="2" type="ORF">GH984_02535</name>
</gene>
<feature type="domain" description="DUF427" evidence="1">
    <location>
        <begin position="29"/>
        <end position="122"/>
    </location>
</feature>
<keyword evidence="3" id="KW-1185">Reference proteome</keyword>
<proteinExistence type="predicted"/>
<accession>A0A6N7QTD9</accession>
<dbReference type="AlphaFoldDB" id="A0A6N7QTD9"/>
<dbReference type="RefSeq" id="WP_153718617.1">
    <property type="nucleotide sequence ID" value="NZ_WJPP01000001.1"/>
</dbReference>
<dbReference type="PANTHER" id="PTHR43058:SF1">
    <property type="entry name" value="DUF427 DOMAIN-CONTAINING PROTEIN"/>
    <property type="match status" value="1"/>
</dbReference>
<reference evidence="2 3" key="1">
    <citation type="submission" date="2019-11" db="EMBL/GenBank/DDBJ databases">
        <authorList>
            <person name="Zhang X.Y."/>
        </authorList>
    </citation>
    <scope>NUCLEOTIDE SEQUENCE [LARGE SCALE GENOMIC DNA]</scope>
    <source>
        <strain evidence="2 3">C176</strain>
    </source>
</reference>
<sequence>MERVKPAAGQESVWDYPRPPAHLPDNRPVEIWFDNLCIAKSDHSIRVCETGSPPAFYVPPDAFDQSVLKASTAHTFCEWKGHAHYFDVVGPQGVAEAAVWYYPNPSAEPAKVIAGWLSCYPEKLNCFVAGEPVHAQAGRYYGGWVTNEIVGPWKGEPGTEHW</sequence>
<comment type="caution">
    <text evidence="2">The sequence shown here is derived from an EMBL/GenBank/DDBJ whole genome shotgun (WGS) entry which is preliminary data.</text>
</comment>
<name>A0A6N7QTD9_9GAMM</name>
<dbReference type="EMBL" id="WJPP01000001">
    <property type="protein sequence ID" value="MRH77577.1"/>
    <property type="molecule type" value="Genomic_DNA"/>
</dbReference>
<dbReference type="Pfam" id="PF04248">
    <property type="entry name" value="NTP_transf_9"/>
    <property type="match status" value="1"/>
</dbReference>
<dbReference type="Gene3D" id="2.170.150.40">
    <property type="entry name" value="Domain of unknown function (DUF427)"/>
    <property type="match status" value="1"/>
</dbReference>
<evidence type="ECO:0000259" key="1">
    <source>
        <dbReference type="Pfam" id="PF04248"/>
    </source>
</evidence>
<dbReference type="InterPro" id="IPR038694">
    <property type="entry name" value="DUF427_sf"/>
</dbReference>
<organism evidence="2 3">
    <name type="scientific">Spiribacter salilacus</name>
    <dbReference type="NCBI Taxonomy" id="2664894"/>
    <lineage>
        <taxon>Bacteria</taxon>
        <taxon>Pseudomonadati</taxon>
        <taxon>Pseudomonadota</taxon>
        <taxon>Gammaproteobacteria</taxon>
        <taxon>Chromatiales</taxon>
        <taxon>Ectothiorhodospiraceae</taxon>
        <taxon>Spiribacter</taxon>
    </lineage>
</organism>
<dbReference type="Proteomes" id="UP000433788">
    <property type="component" value="Unassembled WGS sequence"/>
</dbReference>
<dbReference type="InterPro" id="IPR007361">
    <property type="entry name" value="DUF427"/>
</dbReference>
<evidence type="ECO:0000313" key="3">
    <source>
        <dbReference type="Proteomes" id="UP000433788"/>
    </source>
</evidence>
<dbReference type="PANTHER" id="PTHR43058">
    <property type="entry name" value="SLR0655 PROTEIN"/>
    <property type="match status" value="1"/>
</dbReference>